<keyword evidence="3" id="KW-1185">Reference proteome</keyword>
<feature type="non-terminal residue" evidence="2">
    <location>
        <position position="121"/>
    </location>
</feature>
<protein>
    <submittedName>
        <fullName evidence="2">Peptidyl-trna hydrolase</fullName>
    </submittedName>
</protein>
<evidence type="ECO:0000256" key="1">
    <source>
        <dbReference type="SAM" id="SignalP"/>
    </source>
</evidence>
<accession>A0A395N6X4</accession>
<dbReference type="GO" id="GO:0016787">
    <property type="term" value="F:hydrolase activity"/>
    <property type="evidence" value="ECO:0007669"/>
    <property type="project" value="UniProtKB-KW"/>
</dbReference>
<dbReference type="OrthoDB" id="1733656at2759"/>
<feature type="signal peptide" evidence="1">
    <location>
        <begin position="1"/>
        <end position="18"/>
    </location>
</feature>
<feature type="chain" id="PRO_5017276520" evidence="1">
    <location>
        <begin position="19"/>
        <end position="121"/>
    </location>
</feature>
<dbReference type="AlphaFoldDB" id="A0A395N6X4"/>
<dbReference type="Proteomes" id="UP000266272">
    <property type="component" value="Unassembled WGS sequence"/>
</dbReference>
<name>A0A395N6X4_TRIAR</name>
<comment type="caution">
    <text evidence="2">The sequence shown here is derived from an EMBL/GenBank/DDBJ whole genome shotgun (WGS) entry which is preliminary data.</text>
</comment>
<gene>
    <name evidence="2" type="ORF">TARUN_10396</name>
</gene>
<reference evidence="2 3" key="1">
    <citation type="journal article" date="2018" name="PLoS Pathog.">
        <title>Evolution of structural diversity of trichothecenes, a family of toxins produced by plant pathogenic and entomopathogenic fungi.</title>
        <authorList>
            <person name="Proctor R.H."/>
            <person name="McCormick S.P."/>
            <person name="Kim H.S."/>
            <person name="Cardoza R.E."/>
            <person name="Stanley A.M."/>
            <person name="Lindo L."/>
            <person name="Kelly A."/>
            <person name="Brown D.W."/>
            <person name="Lee T."/>
            <person name="Vaughan M.M."/>
            <person name="Alexander N.J."/>
            <person name="Busman M."/>
            <person name="Gutierrez S."/>
        </authorList>
    </citation>
    <scope>NUCLEOTIDE SEQUENCE [LARGE SCALE GENOMIC DNA]</scope>
    <source>
        <strain evidence="2 3">IBT 40837</strain>
    </source>
</reference>
<evidence type="ECO:0000313" key="2">
    <source>
        <dbReference type="EMBL" id="RFU71865.1"/>
    </source>
</evidence>
<dbReference type="STRING" id="490622.A0A395N6X4"/>
<proteinExistence type="predicted"/>
<sequence>MRFSAAALVAALPALSTAQENPLDQYVAQFQQVLGQVSSYIPLPSKHDPAAAHEAKTGPMKLSVLTLDNWKETLYEPVTPNTKIPEEWWVLITGRNKTCFGHCGQVEAAFNETAAKFAELP</sequence>
<evidence type="ECO:0000313" key="3">
    <source>
        <dbReference type="Proteomes" id="UP000266272"/>
    </source>
</evidence>
<keyword evidence="1" id="KW-0732">Signal</keyword>
<organism evidence="2 3">
    <name type="scientific">Trichoderma arundinaceum</name>
    <dbReference type="NCBI Taxonomy" id="490622"/>
    <lineage>
        <taxon>Eukaryota</taxon>
        <taxon>Fungi</taxon>
        <taxon>Dikarya</taxon>
        <taxon>Ascomycota</taxon>
        <taxon>Pezizomycotina</taxon>
        <taxon>Sordariomycetes</taxon>
        <taxon>Hypocreomycetidae</taxon>
        <taxon>Hypocreales</taxon>
        <taxon>Hypocreaceae</taxon>
        <taxon>Trichoderma</taxon>
    </lineage>
</organism>
<dbReference type="EMBL" id="PXOA01001146">
    <property type="protein sequence ID" value="RFU71865.1"/>
    <property type="molecule type" value="Genomic_DNA"/>
</dbReference>
<keyword evidence="2" id="KW-0378">Hydrolase</keyword>